<sequence length="1108" mass="125814">MRKILLIIILLLFVNSKAQNLNAPEQEPTSTFPNIIPPSPTAYALGNYGNVPVGLFTGALNMQIPIMEYKAGDITVPIYLFYGSNGIKVDDISGNVGIGWNLNFGGVITKTIRDLDDDLQLTVPVPENFSPGYITNSIINAFYYNAGDILADTEADIYSFNFNGYSGKFIFDQNNVPILLSQDKLVIERENYSKGFSITTKDGTKYHFNAEEKTSFRMRGGGWSAPGEFQPTAWYLSSIISNTGNQVFFEYQDVNPNYNATQSQTVKIIYPAPQTGCEGILNANPIVSDTIQQNMRIKGKIISKIYSNKILDGEINFLYKPDQDVDNFFQIASISKRNMHGNLIEKATFEYTVTTKNRTFLNRVLFEDPNKNYEFEYANKEMFPNRLNLAQDHWGYYNGHIENTNLLPNNFGISDLENLNIPGSNKDPDANFAQIGMLNKITYPTKGFTKIEYEGNDYFGTKITYPQTTEHRLQVTTTDDKRRDRDLKDINIAYRQYVKIVGHSLFNTDCRENLGNNQSQLNVYDEDGVLQPLWIWSTNFQMYTPAQSNAFFEDEGVYYIDAYAGKKYTIELVTYRPCTLGSCTIFYKPGNAVVSNENMPTGGVRVKSSEDFSREGVSSSYKRFYYTNDANYTVSSGDAGVVPLYYDESIEWTYCDVPCKFKENIFLTISSSSIISLFNSGSSNCYYSDVTISHGGDYFEKGGEHKKFKLNRDKEGELIFGNHKVQRSPWNNVGWDNGNEESSLIFDSNKIPIKEIYSNYVTNDNFTKNMYSYSVRKNYAINCMTGLTHTCTEYETLNYPLNKCYGLPAGTPVNLPIFSNLDIMQYKNISYWHYLKSQKTTEYLNGTPVQTTTEYFFNNPSHYQMTSQKTTFPDLSTQTTEYQYAHEKGNTYLIGKNMVGIPLQTKMYEIDASKPISNTETLYPTSQTQADAKTSGLALPYEVQSENLKTNAMEKQVSYDKYDLKGNLLQYTTKEGIPVCIVWGYHMTQPIAKIEGATYPDDTPLRNGIIPLNLINTIISASDEDADDADVANPKEQLLIDALDAFRIALPNYQITTYTYDPLIGVRSITPPSGIREIYTYDTSNRLKEVKDVNGNLLKEYQYHYKQP</sequence>
<keyword evidence="1" id="KW-0732">Signal</keyword>
<keyword evidence="3" id="KW-1185">Reference proteome</keyword>
<proteinExistence type="predicted"/>
<evidence type="ECO:0008006" key="4">
    <source>
        <dbReference type="Google" id="ProtNLM"/>
    </source>
</evidence>
<accession>A0A0J7LM44</accession>
<feature type="signal peptide" evidence="1">
    <location>
        <begin position="1"/>
        <end position="18"/>
    </location>
</feature>
<evidence type="ECO:0000313" key="3">
    <source>
        <dbReference type="Proteomes" id="UP000035900"/>
    </source>
</evidence>
<protein>
    <recommendedName>
        <fullName evidence="4">YD repeat-containing protein</fullName>
    </recommendedName>
</protein>
<evidence type="ECO:0000313" key="2">
    <source>
        <dbReference type="EMBL" id="KMQ70150.1"/>
    </source>
</evidence>
<dbReference type="Proteomes" id="UP000035900">
    <property type="component" value="Unassembled WGS sequence"/>
</dbReference>
<dbReference type="STRING" id="1304281.ACM44_13830"/>
<gene>
    <name evidence="2" type="ORF">ACM44_13830</name>
</gene>
<evidence type="ECO:0000256" key="1">
    <source>
        <dbReference type="SAM" id="SignalP"/>
    </source>
</evidence>
<reference evidence="2 3" key="1">
    <citation type="journal article" date="2004" name="Int. J. Syst. Evol. Microbiol.">
        <title>Kaistella koreensis gen. nov., sp. nov., a novel member of the Chryseobacterium-Bergeyella-Riemerella branch.</title>
        <authorList>
            <person name="Kim M.K."/>
            <person name="Im W.T."/>
            <person name="Shin Y.K."/>
            <person name="Lim J.H."/>
            <person name="Kim S.H."/>
            <person name="Lee B.C."/>
            <person name="Park M.Y."/>
            <person name="Lee K.Y."/>
            <person name="Lee S.T."/>
        </authorList>
    </citation>
    <scope>NUCLEOTIDE SEQUENCE [LARGE SCALE GENOMIC DNA]</scope>
    <source>
        <strain evidence="2 3">CCUG 49689</strain>
    </source>
</reference>
<organism evidence="2 3">
    <name type="scientific">Chryseobacterium koreense CCUG 49689</name>
    <dbReference type="NCBI Taxonomy" id="1304281"/>
    <lineage>
        <taxon>Bacteria</taxon>
        <taxon>Pseudomonadati</taxon>
        <taxon>Bacteroidota</taxon>
        <taxon>Flavobacteriia</taxon>
        <taxon>Flavobacteriales</taxon>
        <taxon>Weeksellaceae</taxon>
        <taxon>Chryseobacterium group</taxon>
        <taxon>Chryseobacterium</taxon>
    </lineage>
</organism>
<dbReference type="RefSeq" id="WP_048500646.1">
    <property type="nucleotide sequence ID" value="NZ_LFNG01000029.1"/>
</dbReference>
<dbReference type="PATRIC" id="fig|1304281.5.peg.2997"/>
<dbReference type="EMBL" id="LFNG01000029">
    <property type="protein sequence ID" value="KMQ70150.1"/>
    <property type="molecule type" value="Genomic_DNA"/>
</dbReference>
<feature type="chain" id="PRO_5005291119" description="YD repeat-containing protein" evidence="1">
    <location>
        <begin position="19"/>
        <end position="1108"/>
    </location>
</feature>
<dbReference type="OrthoDB" id="9814627at2"/>
<name>A0A0J7LM44_9FLAO</name>
<comment type="caution">
    <text evidence="2">The sequence shown here is derived from an EMBL/GenBank/DDBJ whole genome shotgun (WGS) entry which is preliminary data.</text>
</comment>
<dbReference type="AlphaFoldDB" id="A0A0J7LM44"/>